<dbReference type="EMBL" id="MU842910">
    <property type="protein sequence ID" value="KAK2026639.1"/>
    <property type="molecule type" value="Genomic_DNA"/>
</dbReference>
<proteinExistence type="predicted"/>
<organism evidence="1 2">
    <name type="scientific">Colletotrichum zoysiae</name>
    <dbReference type="NCBI Taxonomy" id="1216348"/>
    <lineage>
        <taxon>Eukaryota</taxon>
        <taxon>Fungi</taxon>
        <taxon>Dikarya</taxon>
        <taxon>Ascomycota</taxon>
        <taxon>Pezizomycotina</taxon>
        <taxon>Sordariomycetes</taxon>
        <taxon>Hypocreomycetidae</taxon>
        <taxon>Glomerellales</taxon>
        <taxon>Glomerellaceae</taxon>
        <taxon>Colletotrichum</taxon>
        <taxon>Colletotrichum graminicola species complex</taxon>
    </lineage>
</organism>
<gene>
    <name evidence="1" type="ORF">LX32DRAFT_701076</name>
</gene>
<comment type="caution">
    <text evidence="1">The sequence shown here is derived from an EMBL/GenBank/DDBJ whole genome shotgun (WGS) entry which is preliminary data.</text>
</comment>
<dbReference type="AlphaFoldDB" id="A0AAD9LZE7"/>
<protein>
    <submittedName>
        <fullName evidence="1">Uncharacterized protein</fullName>
    </submittedName>
</protein>
<name>A0AAD9LZE7_9PEZI</name>
<keyword evidence="2" id="KW-1185">Reference proteome</keyword>
<evidence type="ECO:0000313" key="2">
    <source>
        <dbReference type="Proteomes" id="UP001232148"/>
    </source>
</evidence>
<sequence length="231" mass="24432">MTMRSISIRNRSGISQSFAVIQPPPPAGDDTQNDTCITVLQASPLITGDGNSCAQFHLTSEYYAFCGTGRKDDDGRLCIAVSNALPAKLESNASKGSKFELSKPDGSAAGVLSLIDESITAAGAFGILTDASLATQDPRYSLYMGVGVKGPGHGRIVPIFATEARPNIQTMFYPEPRYYIVLGKFQPGTVISPQESSNALAVDFAGSLGNNVEFVFDGKFKYELADGVSTA</sequence>
<dbReference type="Proteomes" id="UP001232148">
    <property type="component" value="Unassembled WGS sequence"/>
</dbReference>
<accession>A0AAD9LZE7</accession>
<evidence type="ECO:0000313" key="1">
    <source>
        <dbReference type="EMBL" id="KAK2026639.1"/>
    </source>
</evidence>
<reference evidence="1" key="1">
    <citation type="submission" date="2021-06" db="EMBL/GenBank/DDBJ databases">
        <title>Comparative genomics, transcriptomics and evolutionary studies reveal genomic signatures of adaptation to plant cell wall in hemibiotrophic fungi.</title>
        <authorList>
            <consortium name="DOE Joint Genome Institute"/>
            <person name="Baroncelli R."/>
            <person name="Diaz J.F."/>
            <person name="Benocci T."/>
            <person name="Peng M."/>
            <person name="Battaglia E."/>
            <person name="Haridas S."/>
            <person name="Andreopoulos W."/>
            <person name="Labutti K."/>
            <person name="Pangilinan J."/>
            <person name="Floch G.L."/>
            <person name="Makela M.R."/>
            <person name="Henrissat B."/>
            <person name="Grigoriev I.V."/>
            <person name="Crouch J.A."/>
            <person name="De Vries R.P."/>
            <person name="Sukno S.A."/>
            <person name="Thon M.R."/>
        </authorList>
    </citation>
    <scope>NUCLEOTIDE SEQUENCE</scope>
    <source>
        <strain evidence="1">MAFF235873</strain>
    </source>
</reference>